<dbReference type="Proteomes" id="UP001174934">
    <property type="component" value="Unassembled WGS sequence"/>
</dbReference>
<evidence type="ECO:0000256" key="1">
    <source>
        <dbReference type="SAM" id="MobiDB-lite"/>
    </source>
</evidence>
<feature type="compositionally biased region" description="Low complexity" evidence="1">
    <location>
        <begin position="459"/>
        <end position="484"/>
    </location>
</feature>
<dbReference type="SUPFAM" id="SSF57414">
    <property type="entry name" value="Hairpin loop containing domain-like"/>
    <property type="match status" value="1"/>
</dbReference>
<dbReference type="Gene3D" id="3.50.4.10">
    <property type="entry name" value="Hepatocyte Growth Factor"/>
    <property type="match status" value="1"/>
</dbReference>
<comment type="caution">
    <text evidence="4">The sequence shown here is derived from an EMBL/GenBank/DDBJ whole genome shotgun (WGS) entry which is preliminary data.</text>
</comment>
<protein>
    <recommendedName>
        <fullName evidence="2 3">Apple domain-containing protein</fullName>
    </recommendedName>
</protein>
<evidence type="ECO:0000313" key="5">
    <source>
        <dbReference type="Proteomes" id="UP001174934"/>
    </source>
</evidence>
<feature type="region of interest" description="Disordered" evidence="1">
    <location>
        <begin position="451"/>
        <end position="484"/>
    </location>
</feature>
<dbReference type="EMBL" id="JAULSR010000002">
    <property type="protein sequence ID" value="KAK0630879.1"/>
    <property type="molecule type" value="Genomic_DNA"/>
</dbReference>
<feature type="domain" description="Apple" evidence="3">
    <location>
        <begin position="402"/>
        <end position="434"/>
    </location>
</feature>
<feature type="domain" description="Apple" evidence="3">
    <location>
        <begin position="570"/>
        <end position="619"/>
    </location>
</feature>
<organism evidence="4 5">
    <name type="scientific">Bombardia bombarda</name>
    <dbReference type="NCBI Taxonomy" id="252184"/>
    <lineage>
        <taxon>Eukaryota</taxon>
        <taxon>Fungi</taxon>
        <taxon>Dikarya</taxon>
        <taxon>Ascomycota</taxon>
        <taxon>Pezizomycotina</taxon>
        <taxon>Sordariomycetes</taxon>
        <taxon>Sordariomycetidae</taxon>
        <taxon>Sordariales</taxon>
        <taxon>Lasiosphaeriaceae</taxon>
        <taxon>Bombardia</taxon>
    </lineage>
</organism>
<evidence type="ECO:0000259" key="2">
    <source>
        <dbReference type="Pfam" id="PF00024"/>
    </source>
</evidence>
<sequence>MLLAMAATLVAAVPATLPVHQGPFGVRSTSDDNFKCPDNDGHEFNSENGKTFMLGCDARYSVISYRDGIYGDNMNTYQDCLEQCSLEPRCTSFGFNLLISMCFLHDITANSTSDLTKDTQWMAGLGVSPDRWPILTTNMSSPTPTTPTVDLATATGLITSYTHGIYAIPEPNGDITCPENDGQNYTASTGDQYSVRCGQMVGNEEGALILIPDCVGYGDCMEHCSRIKECVGFSMFISDEANTDPYCMLSTSDKVVSKDGCMYGQKSTAQPAVARRQATTTRTTTSPTGSSISSARSSTSSTGSSASSGESSTTTAGTRTSTIGSSTSSPGSSTSSPGSSAAPTFTNGVRHNYAVPQTNQNIHCPDNKDLIYASQNLTTYTVNCDTSVDNNGAYSMIFTSGFGECMEECSADSMCVAFSLNDESNHGTDYLCQLSSKDTTHGQASYMYGKKGGKLAMNSPPSSSMASSAPSSSSSRSTSSSTTSYTQPVTVSVFVTATPSTTAINTQPSPTTTLSATGPTATLSSSTTASSALPANLAQSALCKNITSSSPNGSSCATPDGVGYTVTFGIDYKTESAMWKSSQPDTGGCALSCSGTAACEAFVWIPDAPQPKAVVNCFLLNADNMKEEHGVWNTTLWAGHRVPTPVPSAGFTARVNSYGGQFANHRFSPLPINVTTFMK</sequence>
<feature type="domain" description="Apple" evidence="2">
    <location>
        <begin position="73"/>
        <end position="119"/>
    </location>
</feature>
<dbReference type="AlphaFoldDB" id="A0AA39XBI8"/>
<dbReference type="InterPro" id="IPR003609">
    <property type="entry name" value="Pan_app"/>
</dbReference>
<dbReference type="Pfam" id="PF14295">
    <property type="entry name" value="PAN_4"/>
    <property type="match status" value="3"/>
</dbReference>
<evidence type="ECO:0000313" key="4">
    <source>
        <dbReference type="EMBL" id="KAK0630879.1"/>
    </source>
</evidence>
<feature type="compositionally biased region" description="Low complexity" evidence="1">
    <location>
        <begin position="278"/>
        <end position="344"/>
    </location>
</feature>
<feature type="region of interest" description="Disordered" evidence="1">
    <location>
        <begin position="501"/>
        <end position="527"/>
    </location>
</feature>
<proteinExistence type="predicted"/>
<gene>
    <name evidence="4" type="ORF">B0T17DRAFT_507316</name>
</gene>
<feature type="domain" description="Apple" evidence="3">
    <location>
        <begin position="218"/>
        <end position="249"/>
    </location>
</feature>
<reference evidence="4" key="1">
    <citation type="submission" date="2023-06" db="EMBL/GenBank/DDBJ databases">
        <title>Genome-scale phylogeny and comparative genomics of the fungal order Sordariales.</title>
        <authorList>
            <consortium name="Lawrence Berkeley National Laboratory"/>
            <person name="Hensen N."/>
            <person name="Bonometti L."/>
            <person name="Westerberg I."/>
            <person name="Brannstrom I.O."/>
            <person name="Guillou S."/>
            <person name="Cros-Aarteil S."/>
            <person name="Calhoun S."/>
            <person name="Haridas S."/>
            <person name="Kuo A."/>
            <person name="Mondo S."/>
            <person name="Pangilinan J."/>
            <person name="Riley R."/>
            <person name="LaButti K."/>
            <person name="Andreopoulos B."/>
            <person name="Lipzen A."/>
            <person name="Chen C."/>
            <person name="Yanf M."/>
            <person name="Daum C."/>
            <person name="Ng V."/>
            <person name="Clum A."/>
            <person name="Steindorff A."/>
            <person name="Ohm R."/>
            <person name="Martin F."/>
            <person name="Silar P."/>
            <person name="Natvig D."/>
            <person name="Lalanne C."/>
            <person name="Gautier V."/>
            <person name="Ament-velasquez S.L."/>
            <person name="Kruys A."/>
            <person name="Hutchinson M.I."/>
            <person name="Powell A.J."/>
            <person name="Barry K."/>
            <person name="Miller A.N."/>
            <person name="Grigoriev I.V."/>
            <person name="Debuchy R."/>
            <person name="Gladieux P."/>
            <person name="Thoren M.H."/>
            <person name="Johannesson H."/>
        </authorList>
    </citation>
    <scope>NUCLEOTIDE SEQUENCE</scope>
    <source>
        <strain evidence="4">SMH3391-2</strain>
    </source>
</reference>
<keyword evidence="5" id="KW-1185">Reference proteome</keyword>
<feature type="region of interest" description="Disordered" evidence="1">
    <location>
        <begin position="266"/>
        <end position="347"/>
    </location>
</feature>
<accession>A0AA39XBI8</accession>
<evidence type="ECO:0000259" key="3">
    <source>
        <dbReference type="Pfam" id="PF14295"/>
    </source>
</evidence>
<dbReference type="Pfam" id="PF00024">
    <property type="entry name" value="PAN_1"/>
    <property type="match status" value="1"/>
</dbReference>
<name>A0AA39XBI8_9PEZI</name>
<feature type="compositionally biased region" description="Low complexity" evidence="1">
    <location>
        <begin position="508"/>
        <end position="527"/>
    </location>
</feature>